<dbReference type="Proteomes" id="UP000318431">
    <property type="component" value="Unassembled WGS sequence"/>
</dbReference>
<gene>
    <name evidence="2" type="ORF">IP91_01820</name>
</gene>
<keyword evidence="1" id="KW-0472">Membrane</keyword>
<sequence>MEPGMGPLVFSSLNHPQRVPLAAELHSRPFLKLRAPELVSHLAVFGHGRGSNAAAQHELLVALCGHFGVAAPGADASHFHHDFGRFRLKWELHSEFATYTFAERGEAVHFDRMPIAHVPQDWLLALRGRVMVAAHVILRKGGAGEHPPVHELFEGPSLAASSVMQGGEICSDFAIAADGFSRFIVNDVRMREQQAGRLVQRLLEIETYRMMALYGLPAAQRAVPELNAIERELAAASAALLEADGTTEQALLEQITHLAARLEKLSLDNSYRFAASKAYFRLVNARIDELRESRIEGVPTVAEFMERRLAPAMSTCEAVAARQEALARRIANSNDLLRTRVGIVQEAQNRQILQSLNARAAQQLRLQQAVEGLSVAAISYYVVGLLGYTIKGAKGLGWVHDADALIALAVPLVAGGVWLTLRSMHRRLHRAHRS</sequence>
<dbReference type="AlphaFoldDB" id="A0A562RF82"/>
<proteinExistence type="predicted"/>
<protein>
    <submittedName>
        <fullName evidence="2">Putative membrane-anchored protein</fullName>
    </submittedName>
</protein>
<keyword evidence="1" id="KW-0812">Transmembrane</keyword>
<organism evidence="2 3">
    <name type="scientific">Pseudoduganella lurida</name>
    <dbReference type="NCBI Taxonomy" id="1036180"/>
    <lineage>
        <taxon>Bacteria</taxon>
        <taxon>Pseudomonadati</taxon>
        <taxon>Pseudomonadota</taxon>
        <taxon>Betaproteobacteria</taxon>
        <taxon>Burkholderiales</taxon>
        <taxon>Oxalobacteraceae</taxon>
        <taxon>Telluria group</taxon>
        <taxon>Pseudoduganella</taxon>
    </lineage>
</organism>
<evidence type="ECO:0000256" key="1">
    <source>
        <dbReference type="SAM" id="Phobius"/>
    </source>
</evidence>
<reference evidence="2 3" key="1">
    <citation type="journal article" date="2015" name="Stand. Genomic Sci.">
        <title>Genomic Encyclopedia of Bacterial and Archaeal Type Strains, Phase III: the genomes of soil and plant-associated and newly described type strains.</title>
        <authorList>
            <person name="Whitman W.B."/>
            <person name="Woyke T."/>
            <person name="Klenk H.P."/>
            <person name="Zhou Y."/>
            <person name="Lilburn T.G."/>
            <person name="Beck B.J."/>
            <person name="De Vos P."/>
            <person name="Vandamme P."/>
            <person name="Eisen J.A."/>
            <person name="Garrity G."/>
            <person name="Hugenholtz P."/>
            <person name="Kyrpides N.C."/>
        </authorList>
    </citation>
    <scope>NUCLEOTIDE SEQUENCE [LARGE SCALE GENOMIC DNA]</scope>
    <source>
        <strain evidence="2 3">CGMCC 1.10822</strain>
    </source>
</reference>
<keyword evidence="3" id="KW-1185">Reference proteome</keyword>
<comment type="caution">
    <text evidence="2">The sequence shown here is derived from an EMBL/GenBank/DDBJ whole genome shotgun (WGS) entry which is preliminary data.</text>
</comment>
<evidence type="ECO:0000313" key="2">
    <source>
        <dbReference type="EMBL" id="TWI67701.1"/>
    </source>
</evidence>
<dbReference type="Pfam" id="PF11902">
    <property type="entry name" value="DUF3422"/>
    <property type="match status" value="1"/>
</dbReference>
<keyword evidence="1" id="KW-1133">Transmembrane helix</keyword>
<dbReference type="RefSeq" id="WP_229474170.1">
    <property type="nucleotide sequence ID" value="NZ_VLLB01000002.1"/>
</dbReference>
<evidence type="ECO:0000313" key="3">
    <source>
        <dbReference type="Proteomes" id="UP000318431"/>
    </source>
</evidence>
<feature type="transmembrane region" description="Helical" evidence="1">
    <location>
        <begin position="402"/>
        <end position="421"/>
    </location>
</feature>
<dbReference type="InterPro" id="IPR021830">
    <property type="entry name" value="DUF3422"/>
</dbReference>
<name>A0A562RF82_9BURK</name>
<accession>A0A562RF82</accession>
<dbReference type="EMBL" id="VLLB01000002">
    <property type="protein sequence ID" value="TWI67701.1"/>
    <property type="molecule type" value="Genomic_DNA"/>
</dbReference>